<gene>
    <name evidence="2" type="ORF">FRX94_09915</name>
</gene>
<keyword evidence="3" id="KW-1185">Reference proteome</keyword>
<reference evidence="2 3" key="1">
    <citation type="submission" date="2019-08" db="EMBL/GenBank/DDBJ databases">
        <authorList>
            <person name="Lei W."/>
        </authorList>
    </citation>
    <scope>NUCLEOTIDE SEQUENCE [LARGE SCALE GENOMIC DNA]</scope>
    <source>
        <strain evidence="2 3">CCUG 58627</strain>
    </source>
</reference>
<name>A0A5C5UAS1_9CORY</name>
<keyword evidence="1" id="KW-1133">Transmembrane helix</keyword>
<protein>
    <submittedName>
        <fullName evidence="2">DUF4245 domain-containing protein</fullName>
    </submittedName>
</protein>
<evidence type="ECO:0000256" key="1">
    <source>
        <dbReference type="SAM" id="Phobius"/>
    </source>
</evidence>
<keyword evidence="1" id="KW-0812">Transmembrane</keyword>
<comment type="caution">
    <text evidence="2">The sequence shown here is derived from an EMBL/GenBank/DDBJ whole genome shotgun (WGS) entry which is preliminary data.</text>
</comment>
<dbReference type="InterPro" id="IPR025339">
    <property type="entry name" value="DUF4245"/>
</dbReference>
<evidence type="ECO:0000313" key="2">
    <source>
        <dbReference type="EMBL" id="TWT23048.1"/>
    </source>
</evidence>
<dbReference type="Pfam" id="PF14030">
    <property type="entry name" value="DUF4245"/>
    <property type="match status" value="1"/>
</dbReference>
<dbReference type="AlphaFoldDB" id="A0A5C5UAS1"/>
<organism evidence="2 3">
    <name type="scientific">Corynebacterium canis</name>
    <dbReference type="NCBI Taxonomy" id="679663"/>
    <lineage>
        <taxon>Bacteria</taxon>
        <taxon>Bacillati</taxon>
        <taxon>Actinomycetota</taxon>
        <taxon>Actinomycetes</taxon>
        <taxon>Mycobacteriales</taxon>
        <taxon>Corynebacteriaceae</taxon>
        <taxon>Corynebacterium</taxon>
    </lineage>
</organism>
<sequence>MRPAQACLSIVALVPPRLSPFSTRIGAFCHTVRVAENKPRMFQDGKDISMTLLVLLVLMLLSVGFTGLCSFNPGAPENGPVRAVDARQFLDLEARAMKFPVRLPEVPEGWTANSARRTSVNQQPAPVIGWVTKDGAYLQLTQTDAPVDKAIKTIKEPSDEVDPVTVAGQSFRHFVPTDGSGDDTWIADLGDVRFIILGTAGDQEFEQLASAAVRAQPIAIS</sequence>
<dbReference type="OrthoDB" id="4772660at2"/>
<dbReference type="Proteomes" id="UP000320791">
    <property type="component" value="Unassembled WGS sequence"/>
</dbReference>
<feature type="transmembrane region" description="Helical" evidence="1">
    <location>
        <begin position="48"/>
        <end position="68"/>
    </location>
</feature>
<dbReference type="EMBL" id="VOHM01000023">
    <property type="protein sequence ID" value="TWT23048.1"/>
    <property type="molecule type" value="Genomic_DNA"/>
</dbReference>
<keyword evidence="1" id="KW-0472">Membrane</keyword>
<evidence type="ECO:0000313" key="3">
    <source>
        <dbReference type="Proteomes" id="UP000320791"/>
    </source>
</evidence>
<proteinExistence type="predicted"/>
<accession>A0A5C5UAS1</accession>